<reference evidence="1" key="1">
    <citation type="submission" date="2021-02" db="EMBL/GenBank/DDBJ databases">
        <authorList>
            <person name="Nowell W R."/>
        </authorList>
    </citation>
    <scope>NUCLEOTIDE SEQUENCE</scope>
</reference>
<dbReference type="EMBL" id="CAJOBA010063735">
    <property type="protein sequence ID" value="CAF4347243.1"/>
    <property type="molecule type" value="Genomic_DNA"/>
</dbReference>
<accession>A0A8S2UJA2</accession>
<gene>
    <name evidence="1" type="ORF">TMI583_LOCUS40889</name>
</gene>
<feature type="non-terminal residue" evidence="1">
    <location>
        <position position="16"/>
    </location>
</feature>
<proteinExistence type="predicted"/>
<protein>
    <submittedName>
        <fullName evidence="1">Uncharacterized protein</fullName>
    </submittedName>
</protein>
<dbReference type="Proteomes" id="UP000682733">
    <property type="component" value="Unassembled WGS sequence"/>
</dbReference>
<dbReference type="AlphaFoldDB" id="A0A8S2UJA2"/>
<name>A0A8S2UJA2_9BILA</name>
<evidence type="ECO:0000313" key="1">
    <source>
        <dbReference type="EMBL" id="CAF4347243.1"/>
    </source>
</evidence>
<comment type="caution">
    <text evidence="1">The sequence shown here is derived from an EMBL/GenBank/DDBJ whole genome shotgun (WGS) entry which is preliminary data.</text>
</comment>
<sequence length="16" mass="1923">MKLSYARALSWKAKRN</sequence>
<evidence type="ECO:0000313" key="2">
    <source>
        <dbReference type="Proteomes" id="UP000682733"/>
    </source>
</evidence>
<organism evidence="1 2">
    <name type="scientific">Didymodactylos carnosus</name>
    <dbReference type="NCBI Taxonomy" id="1234261"/>
    <lineage>
        <taxon>Eukaryota</taxon>
        <taxon>Metazoa</taxon>
        <taxon>Spiralia</taxon>
        <taxon>Gnathifera</taxon>
        <taxon>Rotifera</taxon>
        <taxon>Eurotatoria</taxon>
        <taxon>Bdelloidea</taxon>
        <taxon>Philodinida</taxon>
        <taxon>Philodinidae</taxon>
        <taxon>Didymodactylos</taxon>
    </lineage>
</organism>